<evidence type="ECO:0008006" key="5">
    <source>
        <dbReference type="Google" id="ProtNLM"/>
    </source>
</evidence>
<sequence length="773" mass="86881">MALHEPPLSAQAAAAAMLQGQSAPIVRAESDLEFGDIEEFEDALEPSMTLKKSMEDCEIAIEKFFSNNVKGAISVMIPWKDKSLYHSHGAAIFEFIPAMLTMDPQQLQVALAAVKDTFALCNRQRRCYSFVESLGTIIKKPNYGIYSEVEAHAELIHAEALLVQACLVALEGEDLTGLVRATLRIKNSHDSYKDCVKILEKKTRWDDTESRVHFESGVRMGVATFNVMVSLLPPKLITLLEFVGFSGDKEYGLSELLIGAKKPGLRSVLCSMTLLVHNLVIGQFAAIPPDYELAQKLIDESLSKYPDSAWFLMFKGRLALLLGKPAEAIEIYKKAANTSGLWPQLIHLAYWETMWAYAMLSQWDMSAEYAKKLLEESMWSRTVYAYTLIAASLQQTKPPDSNWLENLIQSATNYRQRILGRSVPMEKFALRRCERLRTRGHLVLPGTEMLCLWNMYPAIAKDAILSDRLLKEIEDTHKEIERTIKNYATEMKALTEKAKTEGRNGDAKKALEEAPKPKYDADDLALVRHLRGSILLAMNFPRLALEHFDDLLKDKDDIKENTYLVPYTMVEMAMCQHHLGDSHLALRLLTDARKKSGYPLESRLQFRIHSKIEMIRNQMEVVKPSIASHAKARTKLDVPGTLGTQGNLVVTTPPIPVPEDEEEEEDDKKKGKKKDKQKQKEKEKSKKGKKEGKKKASKKKEVKKRDTIIDGRGVVTTAPQRAGTSLFPRMDSPVAGTSKDFKDTMITTDGVVIAQPRAGDSPLTMRPGKQSNK</sequence>
<protein>
    <recommendedName>
        <fullName evidence="5">Tetratricopeptide repeat protein 39B</fullName>
    </recommendedName>
</protein>
<evidence type="ECO:0000313" key="4">
    <source>
        <dbReference type="Proteomes" id="UP001497472"/>
    </source>
</evidence>
<evidence type="ECO:0000256" key="1">
    <source>
        <dbReference type="SAM" id="Coils"/>
    </source>
</evidence>
<dbReference type="PANTHER" id="PTHR31859">
    <property type="entry name" value="TETRATRICOPEPTIDE REPEAT PROTEIN 39 FAMILY MEMBER"/>
    <property type="match status" value="1"/>
</dbReference>
<dbReference type="InterPro" id="IPR019412">
    <property type="entry name" value="IML2/TPR_39"/>
</dbReference>
<keyword evidence="1" id="KW-0175">Coiled coil</keyword>
<feature type="region of interest" description="Disordered" evidence="2">
    <location>
        <begin position="637"/>
        <end position="742"/>
    </location>
</feature>
<accession>A0AAV1K3B2</accession>
<dbReference type="EMBL" id="CAVLEF010000279">
    <property type="protein sequence ID" value="CAK1554905.1"/>
    <property type="molecule type" value="Genomic_DNA"/>
</dbReference>
<dbReference type="AlphaFoldDB" id="A0AAV1K3B2"/>
<feature type="compositionally biased region" description="Basic residues" evidence="2">
    <location>
        <begin position="685"/>
        <end position="702"/>
    </location>
</feature>
<gene>
    <name evidence="3" type="ORF">LNINA_LOCUS13760</name>
</gene>
<dbReference type="PANTHER" id="PTHR31859:SF9">
    <property type="entry name" value="TETRATRICOPEPTIDE REPEAT PROTEIN 39B"/>
    <property type="match status" value="1"/>
</dbReference>
<feature type="coiled-coil region" evidence="1">
    <location>
        <begin position="466"/>
        <end position="497"/>
    </location>
</feature>
<evidence type="ECO:0000256" key="2">
    <source>
        <dbReference type="SAM" id="MobiDB-lite"/>
    </source>
</evidence>
<dbReference type="Proteomes" id="UP001497472">
    <property type="component" value="Unassembled WGS sequence"/>
</dbReference>
<proteinExistence type="predicted"/>
<dbReference type="Pfam" id="PF10300">
    <property type="entry name" value="Iml2-TPR_39"/>
    <property type="match status" value="1"/>
</dbReference>
<evidence type="ECO:0000313" key="3">
    <source>
        <dbReference type="EMBL" id="CAK1554905.1"/>
    </source>
</evidence>
<comment type="caution">
    <text evidence="3">The sequence shown here is derived from an EMBL/GenBank/DDBJ whole genome shotgun (WGS) entry which is preliminary data.</text>
</comment>
<dbReference type="Gene3D" id="1.25.40.10">
    <property type="entry name" value="Tetratricopeptide repeat domain"/>
    <property type="match status" value="2"/>
</dbReference>
<dbReference type="SUPFAM" id="SSF48452">
    <property type="entry name" value="TPR-like"/>
    <property type="match status" value="2"/>
</dbReference>
<name>A0AAV1K3B2_9NEOP</name>
<organism evidence="3 4">
    <name type="scientific">Leptosia nina</name>
    <dbReference type="NCBI Taxonomy" id="320188"/>
    <lineage>
        <taxon>Eukaryota</taxon>
        <taxon>Metazoa</taxon>
        <taxon>Ecdysozoa</taxon>
        <taxon>Arthropoda</taxon>
        <taxon>Hexapoda</taxon>
        <taxon>Insecta</taxon>
        <taxon>Pterygota</taxon>
        <taxon>Neoptera</taxon>
        <taxon>Endopterygota</taxon>
        <taxon>Lepidoptera</taxon>
        <taxon>Glossata</taxon>
        <taxon>Ditrysia</taxon>
        <taxon>Papilionoidea</taxon>
        <taxon>Pieridae</taxon>
        <taxon>Pierinae</taxon>
        <taxon>Leptosia</taxon>
    </lineage>
</organism>
<keyword evidence="4" id="KW-1185">Reference proteome</keyword>
<dbReference type="InterPro" id="IPR011990">
    <property type="entry name" value="TPR-like_helical_dom_sf"/>
</dbReference>
<reference evidence="3 4" key="1">
    <citation type="submission" date="2023-11" db="EMBL/GenBank/DDBJ databases">
        <authorList>
            <person name="Okamura Y."/>
        </authorList>
    </citation>
    <scope>NUCLEOTIDE SEQUENCE [LARGE SCALE GENOMIC DNA]</scope>
</reference>